<evidence type="ECO:0000313" key="6">
    <source>
        <dbReference type="Proteomes" id="UP000295293"/>
    </source>
</evidence>
<evidence type="ECO:0000256" key="1">
    <source>
        <dbReference type="ARBA" id="ARBA00001946"/>
    </source>
</evidence>
<feature type="domain" description="PAS" evidence="2">
    <location>
        <begin position="130"/>
        <end position="201"/>
    </location>
</feature>
<dbReference type="InterPro" id="IPR000014">
    <property type="entry name" value="PAS"/>
</dbReference>
<name>A0A4R6Z0S8_9GAMM</name>
<evidence type="ECO:0000259" key="4">
    <source>
        <dbReference type="PROSITE" id="PS50887"/>
    </source>
</evidence>
<organism evidence="5 6">
    <name type="scientific">Tahibacter aquaticus</name>
    <dbReference type="NCBI Taxonomy" id="520092"/>
    <lineage>
        <taxon>Bacteria</taxon>
        <taxon>Pseudomonadati</taxon>
        <taxon>Pseudomonadota</taxon>
        <taxon>Gammaproteobacteria</taxon>
        <taxon>Lysobacterales</taxon>
        <taxon>Rhodanobacteraceae</taxon>
        <taxon>Tahibacter</taxon>
    </lineage>
</organism>
<dbReference type="InterPro" id="IPR001610">
    <property type="entry name" value="PAC"/>
</dbReference>
<dbReference type="InterPro" id="IPR000700">
    <property type="entry name" value="PAS-assoc_C"/>
</dbReference>
<sequence>MHKGVDIGLIGTAPGIRQIAAALADAANARVLGLGDLDNALQALEALSCDLLLVEATDPALPAYAQLRAVAPDSAWIALDRVDAIGRVPAWMALGAAACLALDRLDAELLQRSIAQVLAGRATTAALNAQRDDLLVLFERTPLPMWVFDTVTLRFLAVNDAAIRAYGYRHEEFQRLSLYDLRDPEEHAALELALSQPLPVQASASLVRHRAADGRPILVEISAQELRYGGRPARLEMARDVTAQRQAIRSIEASERRFRDLFEQSLGLICTHDMDGLLLSVNPAAANALGYRVAELVGRSMLGIIPETMQAHFHTYLKRIARNEADSGLFYVQHRDGEQRIWEYNNRVLRDEDGQPFVMGHSLDITEHRLYEHRLREQQAELEAVNDGSPMGLFRASLGGAWNYANRAFERMAGLRSDEARGHDWLRAVHPDDRARVTADWQAAVQHRQRFQSRLRFRHDSNHTVWVAMQAAPLVVEGEITGYAGSIEDISARHLAEEQLRRNEQRLRTITDALPAMIAYVDAAQRYQFANVAYEQAYAGARSLVGRHARQVLGEDTYLRRQPHIEQALHGVRVTFEDEDEREDGSYVCLELTYIPQWDEERRQVLGVHVMAQDITRQKVEEKRWIQAAERDSLTGLSNRAGFLVRLERALARSRDQRSLLVVLYLDIDRFKQINDSHGHAVGDEVLRIFAQRLGTVLRPSDVIARLGGDEFTVIIEGMRRSQYASAAAAKIVAAMRKPFLLEVQGLSLSVSTSVGVALAQNEAQLSVAQLLERADGALYEAKSAGRDGYRVRAGDNAEMQKKPTSG</sequence>
<dbReference type="Pfam" id="PF00990">
    <property type="entry name" value="GGDEF"/>
    <property type="match status" value="1"/>
</dbReference>
<keyword evidence="6" id="KW-1185">Reference proteome</keyword>
<feature type="domain" description="GGDEF" evidence="4">
    <location>
        <begin position="659"/>
        <end position="795"/>
    </location>
</feature>
<dbReference type="PROSITE" id="PS50112">
    <property type="entry name" value="PAS"/>
    <property type="match status" value="3"/>
</dbReference>
<dbReference type="Pfam" id="PF08448">
    <property type="entry name" value="PAS_4"/>
    <property type="match status" value="2"/>
</dbReference>
<dbReference type="NCBIfam" id="TIGR00254">
    <property type="entry name" value="GGDEF"/>
    <property type="match status" value="1"/>
</dbReference>
<dbReference type="FunFam" id="3.30.70.270:FF:000001">
    <property type="entry name" value="Diguanylate cyclase domain protein"/>
    <property type="match status" value="1"/>
</dbReference>
<dbReference type="EMBL" id="SNZH01000005">
    <property type="protein sequence ID" value="TDR44979.1"/>
    <property type="molecule type" value="Genomic_DNA"/>
</dbReference>
<dbReference type="SMART" id="SM00091">
    <property type="entry name" value="PAS"/>
    <property type="match status" value="4"/>
</dbReference>
<dbReference type="Gene3D" id="3.30.450.20">
    <property type="entry name" value="PAS domain"/>
    <property type="match status" value="4"/>
</dbReference>
<dbReference type="PROSITE" id="PS50113">
    <property type="entry name" value="PAC"/>
    <property type="match status" value="2"/>
</dbReference>
<proteinExistence type="predicted"/>
<comment type="caution">
    <text evidence="5">The sequence shown here is derived from an EMBL/GenBank/DDBJ whole genome shotgun (WGS) entry which is preliminary data.</text>
</comment>
<dbReference type="AlphaFoldDB" id="A0A4R6Z0S8"/>
<dbReference type="PANTHER" id="PTHR44757:SF2">
    <property type="entry name" value="BIOFILM ARCHITECTURE MAINTENANCE PROTEIN MBAA"/>
    <property type="match status" value="1"/>
</dbReference>
<dbReference type="InterPro" id="IPR013656">
    <property type="entry name" value="PAS_4"/>
</dbReference>
<feature type="domain" description="PAS" evidence="2">
    <location>
        <begin position="378"/>
        <end position="448"/>
    </location>
</feature>
<dbReference type="Pfam" id="PF08447">
    <property type="entry name" value="PAS_3"/>
    <property type="match status" value="1"/>
</dbReference>
<gene>
    <name evidence="5" type="ORF">DFR29_105162</name>
</gene>
<dbReference type="SUPFAM" id="SSF55785">
    <property type="entry name" value="PYP-like sensor domain (PAS domain)"/>
    <property type="match status" value="4"/>
</dbReference>
<protein>
    <submittedName>
        <fullName evidence="5">PAS domain S-box-containing protein/diguanylate cyclase (GGDEF)-like protein</fullName>
    </submittedName>
</protein>
<dbReference type="InterPro" id="IPR029787">
    <property type="entry name" value="Nucleotide_cyclase"/>
</dbReference>
<accession>A0A4R6Z0S8</accession>
<evidence type="ECO:0000259" key="2">
    <source>
        <dbReference type="PROSITE" id="PS50112"/>
    </source>
</evidence>
<dbReference type="NCBIfam" id="TIGR00229">
    <property type="entry name" value="sensory_box"/>
    <property type="match status" value="4"/>
</dbReference>
<feature type="domain" description="PAC" evidence="3">
    <location>
        <begin position="451"/>
        <end position="502"/>
    </location>
</feature>
<dbReference type="SMART" id="SM00267">
    <property type="entry name" value="GGDEF"/>
    <property type="match status" value="1"/>
</dbReference>
<dbReference type="Gene3D" id="3.30.70.270">
    <property type="match status" value="1"/>
</dbReference>
<dbReference type="Pfam" id="PF13426">
    <property type="entry name" value="PAS_9"/>
    <property type="match status" value="1"/>
</dbReference>
<dbReference type="CDD" id="cd00130">
    <property type="entry name" value="PAS"/>
    <property type="match status" value="3"/>
</dbReference>
<dbReference type="PROSITE" id="PS50887">
    <property type="entry name" value="GGDEF"/>
    <property type="match status" value="1"/>
</dbReference>
<dbReference type="InterPro" id="IPR000160">
    <property type="entry name" value="GGDEF_dom"/>
</dbReference>
<dbReference type="RefSeq" id="WP_133818486.1">
    <property type="nucleotide sequence ID" value="NZ_SNZH01000005.1"/>
</dbReference>
<dbReference type="GO" id="GO:0003824">
    <property type="term" value="F:catalytic activity"/>
    <property type="evidence" value="ECO:0007669"/>
    <property type="project" value="UniProtKB-ARBA"/>
</dbReference>
<dbReference type="InterPro" id="IPR052155">
    <property type="entry name" value="Biofilm_reg_signaling"/>
</dbReference>
<dbReference type="OrthoDB" id="8573350at2"/>
<comment type="cofactor">
    <cofactor evidence="1">
        <name>Mg(2+)</name>
        <dbReference type="ChEBI" id="CHEBI:18420"/>
    </cofactor>
</comment>
<dbReference type="CDD" id="cd01949">
    <property type="entry name" value="GGDEF"/>
    <property type="match status" value="1"/>
</dbReference>
<dbReference type="PANTHER" id="PTHR44757">
    <property type="entry name" value="DIGUANYLATE CYCLASE DGCP"/>
    <property type="match status" value="1"/>
</dbReference>
<dbReference type="Proteomes" id="UP000295293">
    <property type="component" value="Unassembled WGS sequence"/>
</dbReference>
<dbReference type="InterPro" id="IPR013655">
    <property type="entry name" value="PAS_fold_3"/>
</dbReference>
<dbReference type="InterPro" id="IPR043128">
    <property type="entry name" value="Rev_trsase/Diguanyl_cyclase"/>
</dbReference>
<evidence type="ECO:0000259" key="3">
    <source>
        <dbReference type="PROSITE" id="PS50113"/>
    </source>
</evidence>
<feature type="domain" description="PAC" evidence="3">
    <location>
        <begin position="323"/>
        <end position="377"/>
    </location>
</feature>
<reference evidence="5 6" key="1">
    <citation type="submission" date="2019-03" db="EMBL/GenBank/DDBJ databases">
        <title>Genomic Encyclopedia of Type Strains, Phase IV (KMG-IV): sequencing the most valuable type-strain genomes for metagenomic binning, comparative biology and taxonomic classification.</title>
        <authorList>
            <person name="Goeker M."/>
        </authorList>
    </citation>
    <scope>NUCLEOTIDE SEQUENCE [LARGE SCALE GENOMIC DNA]</scope>
    <source>
        <strain evidence="5 6">DSM 21667</strain>
    </source>
</reference>
<feature type="domain" description="PAS" evidence="2">
    <location>
        <begin position="254"/>
        <end position="324"/>
    </location>
</feature>
<evidence type="ECO:0000313" key="5">
    <source>
        <dbReference type="EMBL" id="TDR44979.1"/>
    </source>
</evidence>
<dbReference type="SMART" id="SM00086">
    <property type="entry name" value="PAC"/>
    <property type="match status" value="4"/>
</dbReference>
<dbReference type="SUPFAM" id="SSF55073">
    <property type="entry name" value="Nucleotide cyclase"/>
    <property type="match status" value="1"/>
</dbReference>
<dbReference type="InterPro" id="IPR035965">
    <property type="entry name" value="PAS-like_dom_sf"/>
</dbReference>